<proteinExistence type="predicted"/>
<name>A0A2S9H067_9BURK</name>
<organism evidence="3 4">
    <name type="scientific">Solimicrobium silvestre</name>
    <dbReference type="NCBI Taxonomy" id="2099400"/>
    <lineage>
        <taxon>Bacteria</taxon>
        <taxon>Pseudomonadati</taxon>
        <taxon>Pseudomonadota</taxon>
        <taxon>Betaproteobacteria</taxon>
        <taxon>Burkholderiales</taxon>
        <taxon>Oxalobacteraceae</taxon>
        <taxon>Solimicrobium</taxon>
    </lineage>
</organism>
<keyword evidence="2" id="KW-1133">Transmembrane helix</keyword>
<evidence type="ECO:0000313" key="4">
    <source>
        <dbReference type="Proteomes" id="UP000237839"/>
    </source>
</evidence>
<accession>A0A2S9H067</accession>
<evidence type="ECO:0000313" key="3">
    <source>
        <dbReference type="EMBL" id="PRC93371.1"/>
    </source>
</evidence>
<reference evidence="3 4" key="1">
    <citation type="submission" date="2018-02" db="EMBL/GenBank/DDBJ databases">
        <title>Solimicrobium silvestre gen. nov., sp. nov., isolated from alpine forest soil.</title>
        <authorList>
            <person name="Margesin R."/>
            <person name="Albuquerque L."/>
            <person name="Zhang D.-C."/>
            <person name="Froufe H.J.C."/>
            <person name="Severino R."/>
            <person name="Roxo I."/>
            <person name="Egas C."/>
            <person name="Da Costa M.S."/>
        </authorList>
    </citation>
    <scope>NUCLEOTIDE SEQUENCE [LARGE SCALE GENOMIC DNA]</scope>
    <source>
        <strain evidence="3 4">S20-91</strain>
    </source>
</reference>
<feature type="transmembrane region" description="Helical" evidence="2">
    <location>
        <begin position="55"/>
        <end position="73"/>
    </location>
</feature>
<keyword evidence="2" id="KW-0812">Transmembrane</keyword>
<comment type="caution">
    <text evidence="3">The sequence shown here is derived from an EMBL/GenBank/DDBJ whole genome shotgun (WGS) entry which is preliminary data.</text>
</comment>
<feature type="region of interest" description="Disordered" evidence="1">
    <location>
        <begin position="156"/>
        <end position="185"/>
    </location>
</feature>
<dbReference type="Proteomes" id="UP000237839">
    <property type="component" value="Unassembled WGS sequence"/>
</dbReference>
<dbReference type="EMBL" id="PUGF01000007">
    <property type="protein sequence ID" value="PRC93371.1"/>
    <property type="molecule type" value="Genomic_DNA"/>
</dbReference>
<feature type="compositionally biased region" description="Low complexity" evidence="1">
    <location>
        <begin position="170"/>
        <end position="181"/>
    </location>
</feature>
<sequence>MLPRFSIAKQRTASIDTVLLNMSWGTLEFGFTISKKPLVSDFEDELYPHQRSRNLFAIIFMALVHLIVIYFLLLNKTEPPLKQGEEAGQLVFFDLQGKKDGAQKPKPAKTQPEKKQQQKQPRNPNAIAAAPQAVVSPPTNSPVAAPPVVDTMSQIAAARERRRASEAEAAEQNSEAQAASNGPSENDIAMARIKANIQAANYSRKGTNGVFQILRKGVQNGSFSFRGWTNDPRQSSHQTYEVDAGIGGDVKLAIIRKMIELIREHYTGDFNWESQRLGRVVPLSARPADNAGLEAFLMKEFPD</sequence>
<keyword evidence="4" id="KW-1185">Reference proteome</keyword>
<dbReference type="RefSeq" id="WP_243405364.1">
    <property type="nucleotide sequence ID" value="NZ_PUGF01000007.1"/>
</dbReference>
<evidence type="ECO:0000256" key="1">
    <source>
        <dbReference type="SAM" id="MobiDB-lite"/>
    </source>
</evidence>
<dbReference type="AlphaFoldDB" id="A0A2S9H067"/>
<evidence type="ECO:0000256" key="2">
    <source>
        <dbReference type="SAM" id="Phobius"/>
    </source>
</evidence>
<protein>
    <submittedName>
        <fullName evidence="3">Uncharacterized protein</fullName>
    </submittedName>
</protein>
<gene>
    <name evidence="3" type="ORF">S2091_1758</name>
</gene>
<keyword evidence="2" id="KW-0472">Membrane</keyword>
<feature type="region of interest" description="Disordered" evidence="1">
    <location>
        <begin position="99"/>
        <end position="125"/>
    </location>
</feature>